<dbReference type="PROSITE" id="PS51450">
    <property type="entry name" value="LRR"/>
    <property type="match status" value="1"/>
</dbReference>
<reference evidence="4" key="1">
    <citation type="submission" date="2021-01" db="EMBL/GenBank/DDBJ databases">
        <authorList>
            <person name="Corre E."/>
            <person name="Pelletier E."/>
            <person name="Niang G."/>
            <person name="Scheremetjew M."/>
            <person name="Finn R."/>
            <person name="Kale V."/>
            <person name="Holt S."/>
            <person name="Cochrane G."/>
            <person name="Meng A."/>
            <person name="Brown T."/>
            <person name="Cohen L."/>
        </authorList>
    </citation>
    <scope>NUCLEOTIDE SEQUENCE</scope>
    <source>
        <strain evidence="4">Pbaha01</strain>
    </source>
</reference>
<keyword evidence="1" id="KW-0433">Leucine-rich repeat</keyword>
<dbReference type="Gene3D" id="3.80.10.10">
    <property type="entry name" value="Ribonuclease Inhibitor"/>
    <property type="match status" value="2"/>
</dbReference>
<dbReference type="SUPFAM" id="SSF52058">
    <property type="entry name" value="L domain-like"/>
    <property type="match status" value="1"/>
</dbReference>
<keyword evidence="2" id="KW-0677">Repeat</keyword>
<protein>
    <submittedName>
        <fullName evidence="4">Uncharacterized protein</fullName>
    </submittedName>
</protein>
<organism evidence="4">
    <name type="scientific">Pyrodinium bahamense</name>
    <dbReference type="NCBI Taxonomy" id="73915"/>
    <lineage>
        <taxon>Eukaryota</taxon>
        <taxon>Sar</taxon>
        <taxon>Alveolata</taxon>
        <taxon>Dinophyceae</taxon>
        <taxon>Gonyaulacales</taxon>
        <taxon>Pyrocystaceae</taxon>
        <taxon>Pyrodinium</taxon>
    </lineage>
</organism>
<name>A0A7S0A3M6_9DINO</name>
<dbReference type="PANTHER" id="PTHR18849">
    <property type="entry name" value="LEUCINE RICH REPEAT PROTEIN"/>
    <property type="match status" value="1"/>
</dbReference>
<evidence type="ECO:0000256" key="1">
    <source>
        <dbReference type="ARBA" id="ARBA00022614"/>
    </source>
</evidence>
<dbReference type="AlphaFoldDB" id="A0A7S0A3M6"/>
<evidence type="ECO:0000256" key="2">
    <source>
        <dbReference type="ARBA" id="ARBA00022737"/>
    </source>
</evidence>
<dbReference type="InterPro" id="IPR001611">
    <property type="entry name" value="Leu-rich_rpt"/>
</dbReference>
<evidence type="ECO:0000256" key="3">
    <source>
        <dbReference type="SAM" id="MobiDB-lite"/>
    </source>
</evidence>
<accession>A0A7S0A3M6</accession>
<dbReference type="PANTHER" id="PTHR18849:SF0">
    <property type="entry name" value="CILIA- AND FLAGELLA-ASSOCIATED PROTEIN 410-RELATED"/>
    <property type="match status" value="1"/>
</dbReference>
<dbReference type="InterPro" id="IPR032675">
    <property type="entry name" value="LRR_dom_sf"/>
</dbReference>
<feature type="compositionally biased region" description="Basic and acidic residues" evidence="3">
    <location>
        <begin position="289"/>
        <end position="305"/>
    </location>
</feature>
<feature type="region of interest" description="Disordered" evidence="3">
    <location>
        <begin position="289"/>
        <end position="312"/>
    </location>
</feature>
<evidence type="ECO:0000313" key="4">
    <source>
        <dbReference type="EMBL" id="CAD8352060.1"/>
    </source>
</evidence>
<dbReference type="Pfam" id="PF13855">
    <property type="entry name" value="LRR_8"/>
    <property type="match status" value="2"/>
</dbReference>
<dbReference type="EMBL" id="HBEG01012312">
    <property type="protein sequence ID" value="CAD8352060.1"/>
    <property type="molecule type" value="Transcribed_RNA"/>
</dbReference>
<gene>
    <name evidence="4" type="ORF">PBAH0796_LOCUS7427</name>
</gene>
<proteinExistence type="predicted"/>
<sequence length="312" mass="34823">MAVDDSVDLDEEAMELSQVGKTIDGAGYTYFQLDCVGKKIGRIALLEEYEHLRQINLSGNHIEDVSPLSKLGHVLKLNLANNMIESIDAWGSSALCHLLYLNLSGNKLKALPKLYMPALKQASFAGNQIVTCAEFRGHSRLQVLDLSANRELDCLNGIRDMPLLETLNVAENALPGLGGVRALPSLKALNLSKNSFETLEGPWEEMASLQSLDASGNRIAAAKEFEPLSRLPELRRIEVAGNPLEEQEGVNIRHEVIICHRRIEAIDGQEVTEDEREEARALYEQRIEEERERQRLEEEAKKEQEANGEAEE</sequence>